<dbReference type="EC" id="2.7.4.9" evidence="2 12"/>
<evidence type="ECO:0000256" key="6">
    <source>
        <dbReference type="ARBA" id="ARBA00022741"/>
    </source>
</evidence>
<evidence type="ECO:0000256" key="11">
    <source>
        <dbReference type="ARBA" id="ARBA00057735"/>
    </source>
</evidence>
<comment type="function">
    <text evidence="11 12">Phosphorylation of dTMP to form dTDP in both de novo and salvage pathways of dTTP synthesis.</text>
</comment>
<accession>A0AAE9XMA8</accession>
<dbReference type="GO" id="GO:0006235">
    <property type="term" value="P:dTTP biosynthetic process"/>
    <property type="evidence" value="ECO:0007669"/>
    <property type="project" value="UniProtKB-UniRule"/>
</dbReference>
<evidence type="ECO:0000256" key="10">
    <source>
        <dbReference type="ARBA" id="ARBA00048743"/>
    </source>
</evidence>
<evidence type="ECO:0000256" key="8">
    <source>
        <dbReference type="ARBA" id="ARBA00022840"/>
    </source>
</evidence>
<dbReference type="Pfam" id="PF02223">
    <property type="entry name" value="Thymidylate_kin"/>
    <property type="match status" value="1"/>
</dbReference>
<dbReference type="CDD" id="cd01672">
    <property type="entry name" value="TMPK"/>
    <property type="match status" value="1"/>
</dbReference>
<evidence type="ECO:0000256" key="7">
    <source>
        <dbReference type="ARBA" id="ARBA00022777"/>
    </source>
</evidence>
<dbReference type="PROSITE" id="PS01331">
    <property type="entry name" value="THYMIDYLATE_KINASE"/>
    <property type="match status" value="1"/>
</dbReference>
<dbReference type="AlphaFoldDB" id="A0AAE9XMA8"/>
<dbReference type="GO" id="GO:0005829">
    <property type="term" value="C:cytosol"/>
    <property type="evidence" value="ECO:0007669"/>
    <property type="project" value="TreeGrafter"/>
</dbReference>
<keyword evidence="8 12" id="KW-0067">ATP-binding</keyword>
<protein>
    <recommendedName>
        <fullName evidence="3 12">Thymidylate kinase</fullName>
        <ecNumber evidence="2 12">2.7.4.9</ecNumber>
    </recommendedName>
    <alternativeName>
        <fullName evidence="9 12">dTMP kinase</fullName>
    </alternativeName>
</protein>
<sequence length="214" mass="23004">MTRGRFITLEGGEGAGKSTQIRRLAARLQASGLKVLLTREPGGSPGAEEIRSLLVTGEPGRWTPMTEALLVTAARADHVARTVIPALERGDWVISDRFYDSTIAYQGYAHGLGAEKMEDLQRLALGDLAPDLTLILDLPVDVGLARAGYREGQVKGGEDRFERMPKSFHEALADGFRQIAETHKDRCALIDAAGDADAVEAAIWAVAQARLGLG</sequence>
<evidence type="ECO:0000256" key="9">
    <source>
        <dbReference type="ARBA" id="ARBA00029962"/>
    </source>
</evidence>
<dbReference type="InterPro" id="IPR027417">
    <property type="entry name" value="P-loop_NTPase"/>
</dbReference>
<evidence type="ECO:0000259" key="13">
    <source>
        <dbReference type="Pfam" id="PF02223"/>
    </source>
</evidence>
<dbReference type="InterPro" id="IPR018095">
    <property type="entry name" value="Thymidylate_kin_CS"/>
</dbReference>
<feature type="binding site" evidence="12">
    <location>
        <begin position="11"/>
        <end position="18"/>
    </location>
    <ligand>
        <name>ATP</name>
        <dbReference type="ChEBI" id="CHEBI:30616"/>
    </ligand>
</feature>
<dbReference type="FunFam" id="3.40.50.300:FF:000225">
    <property type="entry name" value="Thymidylate kinase"/>
    <property type="match status" value="1"/>
</dbReference>
<dbReference type="GO" id="GO:0004798">
    <property type="term" value="F:dTMP kinase activity"/>
    <property type="evidence" value="ECO:0007669"/>
    <property type="project" value="UniProtKB-UniRule"/>
</dbReference>
<keyword evidence="5 12" id="KW-0545">Nucleotide biosynthesis</keyword>
<dbReference type="RefSeq" id="WP_289502333.1">
    <property type="nucleotide sequence ID" value="NZ_CP116805.1"/>
</dbReference>
<dbReference type="GO" id="GO:0005524">
    <property type="term" value="F:ATP binding"/>
    <property type="evidence" value="ECO:0007669"/>
    <property type="project" value="UniProtKB-UniRule"/>
</dbReference>
<gene>
    <name evidence="12 14" type="primary">tmk</name>
    <name evidence="14" type="ORF">PH603_10005</name>
</gene>
<dbReference type="GO" id="GO:0006233">
    <property type="term" value="P:dTDP biosynthetic process"/>
    <property type="evidence" value="ECO:0007669"/>
    <property type="project" value="InterPro"/>
</dbReference>
<dbReference type="InterPro" id="IPR039430">
    <property type="entry name" value="Thymidylate_kin-like_dom"/>
</dbReference>
<keyword evidence="7 12" id="KW-0418">Kinase</keyword>
<dbReference type="SUPFAM" id="SSF52540">
    <property type="entry name" value="P-loop containing nucleoside triphosphate hydrolases"/>
    <property type="match status" value="1"/>
</dbReference>
<evidence type="ECO:0000256" key="12">
    <source>
        <dbReference type="HAMAP-Rule" id="MF_00165"/>
    </source>
</evidence>
<dbReference type="NCBIfam" id="TIGR00041">
    <property type="entry name" value="DTMP_kinase"/>
    <property type="match status" value="1"/>
</dbReference>
<evidence type="ECO:0000256" key="1">
    <source>
        <dbReference type="ARBA" id="ARBA00009776"/>
    </source>
</evidence>
<keyword evidence="4 12" id="KW-0808">Transferase</keyword>
<evidence type="ECO:0000313" key="15">
    <source>
        <dbReference type="Proteomes" id="UP001217500"/>
    </source>
</evidence>
<organism evidence="14 15">
    <name type="scientific">Gimibacter soli</name>
    <dbReference type="NCBI Taxonomy" id="3024400"/>
    <lineage>
        <taxon>Bacteria</taxon>
        <taxon>Pseudomonadati</taxon>
        <taxon>Pseudomonadota</taxon>
        <taxon>Alphaproteobacteria</taxon>
        <taxon>Kordiimonadales</taxon>
        <taxon>Temperatibacteraceae</taxon>
        <taxon>Gimibacter</taxon>
    </lineage>
</organism>
<keyword evidence="6 12" id="KW-0547">Nucleotide-binding</keyword>
<reference evidence="14" key="1">
    <citation type="submission" date="2023-01" db="EMBL/GenBank/DDBJ databases">
        <title>The genome sequence of Kordiimonadaceae bacterium 6D33.</title>
        <authorList>
            <person name="Liu Y."/>
        </authorList>
    </citation>
    <scope>NUCLEOTIDE SEQUENCE</scope>
    <source>
        <strain evidence="14">6D33</strain>
    </source>
</reference>
<evidence type="ECO:0000256" key="3">
    <source>
        <dbReference type="ARBA" id="ARBA00017144"/>
    </source>
</evidence>
<feature type="domain" description="Thymidylate kinase-like" evidence="13">
    <location>
        <begin position="9"/>
        <end position="203"/>
    </location>
</feature>
<comment type="similarity">
    <text evidence="1 12">Belongs to the thymidylate kinase family.</text>
</comment>
<evidence type="ECO:0000256" key="4">
    <source>
        <dbReference type="ARBA" id="ARBA00022679"/>
    </source>
</evidence>
<dbReference type="PANTHER" id="PTHR10344">
    <property type="entry name" value="THYMIDYLATE KINASE"/>
    <property type="match status" value="1"/>
</dbReference>
<evidence type="ECO:0000256" key="2">
    <source>
        <dbReference type="ARBA" id="ARBA00012980"/>
    </source>
</evidence>
<comment type="catalytic activity">
    <reaction evidence="10 12">
        <text>dTMP + ATP = dTDP + ADP</text>
        <dbReference type="Rhea" id="RHEA:13517"/>
        <dbReference type="ChEBI" id="CHEBI:30616"/>
        <dbReference type="ChEBI" id="CHEBI:58369"/>
        <dbReference type="ChEBI" id="CHEBI:63528"/>
        <dbReference type="ChEBI" id="CHEBI:456216"/>
        <dbReference type="EC" id="2.7.4.9"/>
    </reaction>
</comment>
<dbReference type="GO" id="GO:0006227">
    <property type="term" value="P:dUDP biosynthetic process"/>
    <property type="evidence" value="ECO:0007669"/>
    <property type="project" value="TreeGrafter"/>
</dbReference>
<name>A0AAE9XMA8_9PROT</name>
<dbReference type="InterPro" id="IPR018094">
    <property type="entry name" value="Thymidylate_kinase"/>
</dbReference>
<keyword evidence="15" id="KW-1185">Reference proteome</keyword>
<dbReference type="PANTHER" id="PTHR10344:SF4">
    <property type="entry name" value="UMP-CMP KINASE 2, MITOCHONDRIAL"/>
    <property type="match status" value="1"/>
</dbReference>
<proteinExistence type="inferred from homology"/>
<dbReference type="KEGG" id="gso:PH603_10005"/>
<evidence type="ECO:0000256" key="5">
    <source>
        <dbReference type="ARBA" id="ARBA00022727"/>
    </source>
</evidence>
<dbReference type="Proteomes" id="UP001217500">
    <property type="component" value="Chromosome"/>
</dbReference>
<dbReference type="HAMAP" id="MF_00165">
    <property type="entry name" value="Thymidylate_kinase"/>
    <property type="match status" value="1"/>
</dbReference>
<evidence type="ECO:0000313" key="14">
    <source>
        <dbReference type="EMBL" id="WCL52871.1"/>
    </source>
</evidence>
<dbReference type="EMBL" id="CP116805">
    <property type="protein sequence ID" value="WCL52871.1"/>
    <property type="molecule type" value="Genomic_DNA"/>
</dbReference>
<dbReference type="Gene3D" id="3.40.50.300">
    <property type="entry name" value="P-loop containing nucleotide triphosphate hydrolases"/>
    <property type="match status" value="1"/>
</dbReference>